<dbReference type="EMBL" id="OZ023704">
    <property type="protein sequence ID" value="CAK9873794.1"/>
    <property type="molecule type" value="Genomic_DNA"/>
</dbReference>
<keyword evidence="2" id="KW-1185">Reference proteome</keyword>
<proteinExistence type="predicted"/>
<dbReference type="Proteomes" id="UP001497522">
    <property type="component" value="Chromosome 3"/>
</dbReference>
<evidence type="ECO:0000313" key="2">
    <source>
        <dbReference type="Proteomes" id="UP001497522"/>
    </source>
</evidence>
<evidence type="ECO:0000313" key="1">
    <source>
        <dbReference type="EMBL" id="CAK9873794.1"/>
    </source>
</evidence>
<accession>A0ABP1BEV4</accession>
<reference evidence="1" key="1">
    <citation type="submission" date="2024-03" db="EMBL/GenBank/DDBJ databases">
        <authorList>
            <consortium name="ELIXIR-Norway"/>
            <consortium name="Elixir Norway"/>
        </authorList>
    </citation>
    <scope>NUCLEOTIDE SEQUENCE</scope>
</reference>
<name>A0ABP1BEV4_9BRYO</name>
<protein>
    <submittedName>
        <fullName evidence="1">Uncharacterized protein</fullName>
    </submittedName>
</protein>
<gene>
    <name evidence="1" type="ORF">CSSPJE1EN2_LOCUS16266</name>
</gene>
<sequence>MSDAEMNTEELQIQIANLQKERGMSNVVCEGVEADLLKARSESTDSSAKKIRSANWPFTKQPLSKNDKVSEMALSYTSATEKQQGYTILLIPFVLP</sequence>
<organism evidence="1 2">
    <name type="scientific">Sphagnum jensenii</name>
    <dbReference type="NCBI Taxonomy" id="128206"/>
    <lineage>
        <taxon>Eukaryota</taxon>
        <taxon>Viridiplantae</taxon>
        <taxon>Streptophyta</taxon>
        <taxon>Embryophyta</taxon>
        <taxon>Bryophyta</taxon>
        <taxon>Sphagnophytina</taxon>
        <taxon>Sphagnopsida</taxon>
        <taxon>Sphagnales</taxon>
        <taxon>Sphagnaceae</taxon>
        <taxon>Sphagnum</taxon>
    </lineage>
</organism>